<gene>
    <name evidence="2" type="ORF">UFOPK1961_01054</name>
</gene>
<feature type="transmembrane region" description="Helical" evidence="1">
    <location>
        <begin position="97"/>
        <end position="116"/>
    </location>
</feature>
<sequence>MRRRFVFAKYDFEMDINWFAVVAASLSSFVIGAVWFGPKTFYPVWMVAMGRKIPTERVEMSTGSTILMFGGTYVGALIQVATLAVVISLARTVDPTIGAVGGAAIGALLGFGIGAAASFSHRQFSQQNHNQFHAVWVWLIEVGQDIVCLTVAGLIIGAWV</sequence>
<proteinExistence type="predicted"/>
<reference evidence="2" key="1">
    <citation type="submission" date="2020-05" db="EMBL/GenBank/DDBJ databases">
        <authorList>
            <person name="Chiriac C."/>
            <person name="Salcher M."/>
            <person name="Ghai R."/>
            <person name="Kavagutti S V."/>
        </authorList>
    </citation>
    <scope>NUCLEOTIDE SEQUENCE</scope>
</reference>
<keyword evidence="1" id="KW-0472">Membrane</keyword>
<feature type="transmembrane region" description="Helical" evidence="1">
    <location>
        <begin position="66"/>
        <end position="90"/>
    </location>
</feature>
<protein>
    <submittedName>
        <fullName evidence="2">Unannotated protein</fullName>
    </submittedName>
</protein>
<organism evidence="2">
    <name type="scientific">freshwater metagenome</name>
    <dbReference type="NCBI Taxonomy" id="449393"/>
    <lineage>
        <taxon>unclassified sequences</taxon>
        <taxon>metagenomes</taxon>
        <taxon>ecological metagenomes</taxon>
    </lineage>
</organism>
<dbReference type="EMBL" id="CAEZVJ010000145">
    <property type="protein sequence ID" value="CAB4635763.1"/>
    <property type="molecule type" value="Genomic_DNA"/>
</dbReference>
<keyword evidence="1" id="KW-0812">Transmembrane</keyword>
<dbReference type="InterPro" id="IPR013879">
    <property type="entry name" value="DUF1761"/>
</dbReference>
<feature type="transmembrane region" description="Helical" evidence="1">
    <location>
        <begin position="16"/>
        <end position="36"/>
    </location>
</feature>
<keyword evidence="1" id="KW-1133">Transmembrane helix</keyword>
<evidence type="ECO:0000256" key="1">
    <source>
        <dbReference type="SAM" id="Phobius"/>
    </source>
</evidence>
<evidence type="ECO:0000313" key="2">
    <source>
        <dbReference type="EMBL" id="CAB4635763.1"/>
    </source>
</evidence>
<dbReference type="Pfam" id="PF08570">
    <property type="entry name" value="DUF1761"/>
    <property type="match status" value="1"/>
</dbReference>
<accession>A0A6J6JI04</accession>
<dbReference type="AlphaFoldDB" id="A0A6J6JI04"/>
<feature type="transmembrane region" description="Helical" evidence="1">
    <location>
        <begin position="136"/>
        <end position="159"/>
    </location>
</feature>
<name>A0A6J6JI04_9ZZZZ</name>